<dbReference type="PANTHER" id="PTHR30250:SF27">
    <property type="entry name" value="POLYSACCHARIDE BIOSYNTHESIS PROTEIN"/>
    <property type="match status" value="1"/>
</dbReference>
<organism evidence="7 8">
    <name type="scientific">Tianweitania populi</name>
    <dbReference type="NCBI Taxonomy" id="1607949"/>
    <lineage>
        <taxon>Bacteria</taxon>
        <taxon>Pseudomonadati</taxon>
        <taxon>Pseudomonadota</taxon>
        <taxon>Alphaproteobacteria</taxon>
        <taxon>Hyphomicrobiales</taxon>
        <taxon>Phyllobacteriaceae</taxon>
        <taxon>Tianweitania</taxon>
    </lineage>
</organism>
<gene>
    <name evidence="7" type="ORF">GCM10016234_01920</name>
</gene>
<comment type="subcellular location">
    <subcellularLocation>
        <location evidence="1">Cell membrane</location>
        <topology evidence="1">Multi-pass membrane protein</topology>
    </subcellularLocation>
</comment>
<evidence type="ECO:0000256" key="4">
    <source>
        <dbReference type="ARBA" id="ARBA00022989"/>
    </source>
</evidence>
<feature type="transmembrane region" description="Helical" evidence="6">
    <location>
        <begin position="99"/>
        <end position="119"/>
    </location>
</feature>
<accession>A0A8J3GJ86</accession>
<dbReference type="PANTHER" id="PTHR30250">
    <property type="entry name" value="PST FAMILY PREDICTED COLANIC ACID TRANSPORTER"/>
    <property type="match status" value="1"/>
</dbReference>
<evidence type="ECO:0000313" key="7">
    <source>
        <dbReference type="EMBL" id="GHD05627.1"/>
    </source>
</evidence>
<keyword evidence="5 6" id="KW-0472">Membrane</keyword>
<evidence type="ECO:0000256" key="2">
    <source>
        <dbReference type="ARBA" id="ARBA00022475"/>
    </source>
</evidence>
<feature type="transmembrane region" description="Helical" evidence="6">
    <location>
        <begin position="23"/>
        <end position="45"/>
    </location>
</feature>
<dbReference type="AlphaFoldDB" id="A0A8J3GJ86"/>
<sequence>MLINQNVDLVMIGFLIDDREVGIYRTAVAAATFAAFGLMTVELVVQPHIARLHAQKNTRALQKLASYSAAISFISTIPVFIAFLLFGKQIIAVIFGDEYVLAYTPLVILTLSQCCYAFFGSAGNILAMSGNERENIKGQVLAMIANIFFNFLLIPIFGIKGAAVSSGIALFVWRLSYWYSAKKILNIDSSPKAILLK</sequence>
<name>A0A8J3GJ86_9HYPH</name>
<keyword evidence="8" id="KW-1185">Reference proteome</keyword>
<protein>
    <recommendedName>
        <fullName evidence="9">Polysaccharide biosynthesis protein C-terminal domain-containing protein</fullName>
    </recommendedName>
</protein>
<dbReference type="InterPro" id="IPR050833">
    <property type="entry name" value="Poly_Biosynth_Transport"/>
</dbReference>
<reference evidence="7" key="2">
    <citation type="submission" date="2020-09" db="EMBL/GenBank/DDBJ databases">
        <authorList>
            <person name="Sun Q."/>
            <person name="Kim S."/>
        </authorList>
    </citation>
    <scope>NUCLEOTIDE SEQUENCE</scope>
    <source>
        <strain evidence="7">KCTC 42249</strain>
    </source>
</reference>
<dbReference type="GO" id="GO:0005886">
    <property type="term" value="C:plasma membrane"/>
    <property type="evidence" value="ECO:0007669"/>
    <property type="project" value="UniProtKB-SubCell"/>
</dbReference>
<keyword evidence="4 6" id="KW-1133">Transmembrane helix</keyword>
<proteinExistence type="predicted"/>
<evidence type="ECO:0000256" key="3">
    <source>
        <dbReference type="ARBA" id="ARBA00022692"/>
    </source>
</evidence>
<dbReference type="Pfam" id="PF13440">
    <property type="entry name" value="Polysacc_synt_3"/>
    <property type="match status" value="1"/>
</dbReference>
<evidence type="ECO:0000256" key="6">
    <source>
        <dbReference type="SAM" id="Phobius"/>
    </source>
</evidence>
<evidence type="ECO:0008006" key="9">
    <source>
        <dbReference type="Google" id="ProtNLM"/>
    </source>
</evidence>
<reference evidence="7" key="1">
    <citation type="journal article" date="2014" name="Int. J. Syst. Evol. Microbiol.">
        <title>Complete genome sequence of Corynebacterium casei LMG S-19264T (=DSM 44701T), isolated from a smear-ripened cheese.</title>
        <authorList>
            <consortium name="US DOE Joint Genome Institute (JGI-PGF)"/>
            <person name="Walter F."/>
            <person name="Albersmeier A."/>
            <person name="Kalinowski J."/>
            <person name="Ruckert C."/>
        </authorList>
    </citation>
    <scope>NUCLEOTIDE SEQUENCE</scope>
    <source>
        <strain evidence="7">KCTC 42249</strain>
    </source>
</reference>
<feature type="transmembrane region" description="Helical" evidence="6">
    <location>
        <begin position="66"/>
        <end position="87"/>
    </location>
</feature>
<dbReference type="Proteomes" id="UP000630142">
    <property type="component" value="Unassembled WGS sequence"/>
</dbReference>
<evidence type="ECO:0000256" key="5">
    <source>
        <dbReference type="ARBA" id="ARBA00023136"/>
    </source>
</evidence>
<dbReference type="EMBL" id="BMZQ01000001">
    <property type="protein sequence ID" value="GHD05627.1"/>
    <property type="molecule type" value="Genomic_DNA"/>
</dbReference>
<evidence type="ECO:0000313" key="8">
    <source>
        <dbReference type="Proteomes" id="UP000630142"/>
    </source>
</evidence>
<keyword evidence="2" id="KW-1003">Cell membrane</keyword>
<evidence type="ECO:0000256" key="1">
    <source>
        <dbReference type="ARBA" id="ARBA00004651"/>
    </source>
</evidence>
<keyword evidence="3 6" id="KW-0812">Transmembrane</keyword>
<comment type="caution">
    <text evidence="7">The sequence shown here is derived from an EMBL/GenBank/DDBJ whole genome shotgun (WGS) entry which is preliminary data.</text>
</comment>